<protein>
    <recommendedName>
        <fullName evidence="2">D-aminoacyl-tRNA deacylase</fullName>
        <shortName evidence="2">DTD</shortName>
        <ecNumber evidence="2">3.1.1.96</ecNumber>
    </recommendedName>
    <alternativeName>
        <fullName evidence="2">Gly-tRNA(Ala) deacylase</fullName>
        <ecNumber evidence="2">3.1.1.-</ecNumber>
    </alternativeName>
</protein>
<dbReference type="AlphaFoldDB" id="A0A955L6B4"/>
<comment type="catalytic activity">
    <reaction evidence="2">
        <text>glycyl-tRNA(Ala) + H2O = tRNA(Ala) + glycine + H(+)</text>
        <dbReference type="Rhea" id="RHEA:53744"/>
        <dbReference type="Rhea" id="RHEA-COMP:9657"/>
        <dbReference type="Rhea" id="RHEA-COMP:13640"/>
        <dbReference type="ChEBI" id="CHEBI:15377"/>
        <dbReference type="ChEBI" id="CHEBI:15378"/>
        <dbReference type="ChEBI" id="CHEBI:57305"/>
        <dbReference type="ChEBI" id="CHEBI:78442"/>
        <dbReference type="ChEBI" id="CHEBI:78522"/>
    </reaction>
</comment>
<keyword evidence="2" id="KW-0963">Cytoplasm</keyword>
<dbReference type="PANTHER" id="PTHR10472:SF5">
    <property type="entry name" value="D-AMINOACYL-TRNA DEACYLASE 1"/>
    <property type="match status" value="1"/>
</dbReference>
<reference evidence="3" key="2">
    <citation type="journal article" date="2021" name="Microbiome">
        <title>Successional dynamics and alternative stable states in a saline activated sludge microbial community over 9 years.</title>
        <authorList>
            <person name="Wang Y."/>
            <person name="Ye J."/>
            <person name="Ju F."/>
            <person name="Liu L."/>
            <person name="Boyd J.A."/>
            <person name="Deng Y."/>
            <person name="Parks D.H."/>
            <person name="Jiang X."/>
            <person name="Yin X."/>
            <person name="Woodcroft B.J."/>
            <person name="Tyson G.W."/>
            <person name="Hugenholtz P."/>
            <person name="Polz M.F."/>
            <person name="Zhang T."/>
        </authorList>
    </citation>
    <scope>NUCLEOTIDE SEQUENCE</scope>
    <source>
        <strain evidence="3">HKST-UBA14</strain>
    </source>
</reference>
<evidence type="ECO:0000256" key="2">
    <source>
        <dbReference type="HAMAP-Rule" id="MF_00518"/>
    </source>
</evidence>
<evidence type="ECO:0000313" key="3">
    <source>
        <dbReference type="EMBL" id="MCA9383694.1"/>
    </source>
</evidence>
<dbReference type="EC" id="3.1.1.-" evidence="2"/>
<keyword evidence="2" id="KW-0694">RNA-binding</keyword>
<dbReference type="Pfam" id="PF02580">
    <property type="entry name" value="Tyr_Deacylase"/>
    <property type="match status" value="1"/>
</dbReference>
<comment type="subcellular location">
    <subcellularLocation>
        <location evidence="2">Cytoplasm</location>
    </subcellularLocation>
</comment>
<comment type="subunit">
    <text evidence="2">Homodimer.</text>
</comment>
<sequence>MKSLIQRVNKASVSINGEVVGAINKGICVLLGIRDTDNEKDIDYLINKITTMRFFSKEESKFSATLEQVNGGVLLVSQFTLYANLRKGTRPSFTSAMLPEQANQLYELFITKLRKAGINVETGEFGAYMQVNIDNDGPVTLDLNSDHLEHHV</sequence>
<evidence type="ECO:0000313" key="4">
    <source>
        <dbReference type="Proteomes" id="UP000783287"/>
    </source>
</evidence>
<accession>A0A955L6B4</accession>
<comment type="catalytic activity">
    <reaction evidence="2">
        <text>a D-aminoacyl-tRNA + H2O = a tRNA + a D-alpha-amino acid + H(+)</text>
        <dbReference type="Rhea" id="RHEA:13953"/>
        <dbReference type="Rhea" id="RHEA-COMP:10123"/>
        <dbReference type="Rhea" id="RHEA-COMP:10124"/>
        <dbReference type="ChEBI" id="CHEBI:15377"/>
        <dbReference type="ChEBI" id="CHEBI:15378"/>
        <dbReference type="ChEBI" id="CHEBI:59871"/>
        <dbReference type="ChEBI" id="CHEBI:78442"/>
        <dbReference type="ChEBI" id="CHEBI:79333"/>
        <dbReference type="EC" id="3.1.1.96"/>
    </reaction>
</comment>
<dbReference type="Gene3D" id="3.50.80.10">
    <property type="entry name" value="D-tyrosyl-tRNA(Tyr) deacylase"/>
    <property type="match status" value="1"/>
</dbReference>
<dbReference type="GO" id="GO:0043908">
    <property type="term" value="F:Ser(Gly)-tRNA(Ala) hydrolase activity"/>
    <property type="evidence" value="ECO:0007669"/>
    <property type="project" value="UniProtKB-UniRule"/>
</dbReference>
<dbReference type="InterPro" id="IPR023509">
    <property type="entry name" value="DTD-like_sf"/>
</dbReference>
<dbReference type="Proteomes" id="UP000783287">
    <property type="component" value="Unassembled WGS sequence"/>
</dbReference>
<comment type="caution">
    <text evidence="3">The sequence shown here is derived from an EMBL/GenBank/DDBJ whole genome shotgun (WGS) entry which is preliminary data.</text>
</comment>
<reference evidence="3" key="1">
    <citation type="submission" date="2020-04" db="EMBL/GenBank/DDBJ databases">
        <authorList>
            <person name="Zhang T."/>
        </authorList>
    </citation>
    <scope>NUCLEOTIDE SEQUENCE</scope>
    <source>
        <strain evidence="3">HKST-UBA14</strain>
    </source>
</reference>
<comment type="similarity">
    <text evidence="1 2">Belongs to the DTD family.</text>
</comment>
<dbReference type="CDD" id="cd00563">
    <property type="entry name" value="Dtyr_deacylase"/>
    <property type="match status" value="1"/>
</dbReference>
<dbReference type="EMBL" id="JAGQLK010000114">
    <property type="protein sequence ID" value="MCA9383694.1"/>
    <property type="molecule type" value="Genomic_DNA"/>
</dbReference>
<dbReference type="GO" id="GO:0051500">
    <property type="term" value="F:D-tyrosyl-tRNA(Tyr) deacylase activity"/>
    <property type="evidence" value="ECO:0007669"/>
    <property type="project" value="TreeGrafter"/>
</dbReference>
<comment type="domain">
    <text evidence="2">A Gly-cisPro motif from one monomer fits into the active site of the other monomer to allow specific chiral rejection of L-amino acids.</text>
</comment>
<evidence type="ECO:0000256" key="1">
    <source>
        <dbReference type="ARBA" id="ARBA00009673"/>
    </source>
</evidence>
<dbReference type="InterPro" id="IPR003732">
    <property type="entry name" value="Daa-tRNA_deacyls_DTD"/>
</dbReference>
<dbReference type="FunFam" id="3.50.80.10:FF:000001">
    <property type="entry name" value="D-aminoacyl-tRNA deacylase"/>
    <property type="match status" value="1"/>
</dbReference>
<dbReference type="GO" id="GO:0019478">
    <property type="term" value="P:D-amino acid catabolic process"/>
    <property type="evidence" value="ECO:0007669"/>
    <property type="project" value="UniProtKB-UniRule"/>
</dbReference>
<dbReference type="NCBIfam" id="TIGR00256">
    <property type="entry name" value="D-aminoacyl-tRNA deacylase"/>
    <property type="match status" value="1"/>
</dbReference>
<dbReference type="EC" id="3.1.1.96" evidence="2"/>
<dbReference type="PANTHER" id="PTHR10472">
    <property type="entry name" value="D-TYROSYL-TRNA TYR DEACYLASE"/>
    <property type="match status" value="1"/>
</dbReference>
<dbReference type="GO" id="GO:0005737">
    <property type="term" value="C:cytoplasm"/>
    <property type="evidence" value="ECO:0007669"/>
    <property type="project" value="UniProtKB-SubCell"/>
</dbReference>
<proteinExistence type="inferred from homology"/>
<gene>
    <name evidence="2 3" type="primary">dtd</name>
    <name evidence="3" type="ORF">KC909_04965</name>
</gene>
<organism evidence="3 4">
    <name type="scientific">Candidatus Dojkabacteria bacterium</name>
    <dbReference type="NCBI Taxonomy" id="2099670"/>
    <lineage>
        <taxon>Bacteria</taxon>
        <taxon>Candidatus Dojkabacteria</taxon>
    </lineage>
</organism>
<dbReference type="HAMAP" id="MF_00518">
    <property type="entry name" value="Deacylase_Dtd"/>
    <property type="match status" value="1"/>
</dbReference>
<dbReference type="GO" id="GO:0106026">
    <property type="term" value="F:Gly-tRNA(Ala) deacylase activity"/>
    <property type="evidence" value="ECO:0007669"/>
    <property type="project" value="UniProtKB-UniRule"/>
</dbReference>
<keyword evidence="2" id="KW-0820">tRNA-binding</keyword>
<comment type="function">
    <text evidence="2">An aminoacyl-tRNA editing enzyme that deacylates mischarged D-aminoacyl-tRNAs. Also deacylates mischarged glycyl-tRNA(Ala), protecting cells against glycine mischarging by AlaRS. Acts via tRNA-based rather than protein-based catalysis; rejects L-amino acids rather than detecting D-amino acids in the active site. By recycling D-aminoacyl-tRNA to D-amino acids and free tRNA molecules, this enzyme counteracts the toxicity associated with the formation of D-aminoacyl-tRNA entities in vivo and helps enforce protein L-homochirality.</text>
</comment>
<dbReference type="SUPFAM" id="SSF69500">
    <property type="entry name" value="DTD-like"/>
    <property type="match status" value="1"/>
</dbReference>
<dbReference type="GO" id="GO:0000049">
    <property type="term" value="F:tRNA binding"/>
    <property type="evidence" value="ECO:0007669"/>
    <property type="project" value="UniProtKB-UniRule"/>
</dbReference>
<keyword evidence="2 3" id="KW-0378">Hydrolase</keyword>
<name>A0A955L6B4_9BACT</name>
<feature type="short sequence motif" description="Gly-cisPro motif, important for rejection of L-amino acids" evidence="2">
    <location>
        <begin position="137"/>
        <end position="138"/>
    </location>
</feature>